<dbReference type="Proteomes" id="UP000054018">
    <property type="component" value="Unassembled WGS sequence"/>
</dbReference>
<keyword evidence="2" id="KW-1185">Reference proteome</keyword>
<reference evidence="2" key="2">
    <citation type="submission" date="2015-01" db="EMBL/GenBank/DDBJ databases">
        <title>Evolutionary Origins and Diversification of the Mycorrhizal Mutualists.</title>
        <authorList>
            <consortium name="DOE Joint Genome Institute"/>
            <consortium name="Mycorrhizal Genomics Consortium"/>
            <person name="Kohler A."/>
            <person name="Kuo A."/>
            <person name="Nagy L.G."/>
            <person name="Floudas D."/>
            <person name="Copeland A."/>
            <person name="Barry K.W."/>
            <person name="Cichocki N."/>
            <person name="Veneault-Fourrey C."/>
            <person name="LaButti K."/>
            <person name="Lindquist E.A."/>
            <person name="Lipzen A."/>
            <person name="Lundell T."/>
            <person name="Morin E."/>
            <person name="Murat C."/>
            <person name="Riley R."/>
            <person name="Ohm R."/>
            <person name="Sun H."/>
            <person name="Tunlid A."/>
            <person name="Henrissat B."/>
            <person name="Grigoriev I.V."/>
            <person name="Hibbett D.S."/>
            <person name="Martin F."/>
        </authorList>
    </citation>
    <scope>NUCLEOTIDE SEQUENCE [LARGE SCALE GENOMIC DNA]</scope>
    <source>
        <strain evidence="2">441</strain>
    </source>
</reference>
<reference evidence="1 2" key="1">
    <citation type="submission" date="2014-04" db="EMBL/GenBank/DDBJ databases">
        <authorList>
            <consortium name="DOE Joint Genome Institute"/>
            <person name="Kuo A."/>
            <person name="Kohler A."/>
            <person name="Costa M.D."/>
            <person name="Nagy L.G."/>
            <person name="Floudas D."/>
            <person name="Copeland A."/>
            <person name="Barry K.W."/>
            <person name="Cichocki N."/>
            <person name="Veneault-Fourrey C."/>
            <person name="LaButti K."/>
            <person name="Lindquist E.A."/>
            <person name="Lipzen A."/>
            <person name="Lundell T."/>
            <person name="Morin E."/>
            <person name="Murat C."/>
            <person name="Sun H."/>
            <person name="Tunlid A."/>
            <person name="Henrissat B."/>
            <person name="Grigoriev I.V."/>
            <person name="Hibbett D.S."/>
            <person name="Martin F."/>
            <person name="Nordberg H.P."/>
            <person name="Cantor M.N."/>
            <person name="Hua S.X."/>
        </authorList>
    </citation>
    <scope>NUCLEOTIDE SEQUENCE [LARGE SCALE GENOMIC DNA]</scope>
    <source>
        <strain evidence="1 2">441</strain>
    </source>
</reference>
<proteinExistence type="predicted"/>
<gene>
    <name evidence="1" type="ORF">PISMIDRAFT_67099</name>
</gene>
<dbReference type="AlphaFoldDB" id="A0A0C9Z3S8"/>
<feature type="non-terminal residue" evidence="1">
    <location>
        <position position="92"/>
    </location>
</feature>
<protein>
    <submittedName>
        <fullName evidence="1">Uncharacterized protein</fullName>
    </submittedName>
</protein>
<dbReference type="OrthoDB" id="2685163at2759"/>
<feature type="non-terminal residue" evidence="1">
    <location>
        <position position="1"/>
    </location>
</feature>
<name>A0A0C9Z3S8_9AGAM</name>
<evidence type="ECO:0000313" key="1">
    <source>
        <dbReference type="EMBL" id="KIK14698.1"/>
    </source>
</evidence>
<organism evidence="1 2">
    <name type="scientific">Pisolithus microcarpus 441</name>
    <dbReference type="NCBI Taxonomy" id="765257"/>
    <lineage>
        <taxon>Eukaryota</taxon>
        <taxon>Fungi</taxon>
        <taxon>Dikarya</taxon>
        <taxon>Basidiomycota</taxon>
        <taxon>Agaricomycotina</taxon>
        <taxon>Agaricomycetes</taxon>
        <taxon>Agaricomycetidae</taxon>
        <taxon>Boletales</taxon>
        <taxon>Sclerodermatineae</taxon>
        <taxon>Pisolithaceae</taxon>
        <taxon>Pisolithus</taxon>
    </lineage>
</organism>
<dbReference type="STRING" id="765257.A0A0C9Z3S8"/>
<accession>A0A0C9Z3S8</accession>
<dbReference type="EMBL" id="KN833926">
    <property type="protein sequence ID" value="KIK14698.1"/>
    <property type="molecule type" value="Genomic_DNA"/>
</dbReference>
<evidence type="ECO:0000313" key="2">
    <source>
        <dbReference type="Proteomes" id="UP000054018"/>
    </source>
</evidence>
<sequence>IRASPKIASRGRKVETAARFDTVFVMDEERPTALTSLMSGMQLAQVRIVFKLPEVFGTFPHPLAYVEWFTTLQRRDPVSGLFIVTRSTRNCR</sequence>
<dbReference type="HOGENOM" id="CLU_188783_0_0_1"/>